<keyword evidence="3" id="KW-0547">Nucleotide-binding</keyword>
<dbReference type="RefSeq" id="WP_055632895.1">
    <property type="nucleotide sequence ID" value="NZ_JBIRRP010000003.1"/>
</dbReference>
<dbReference type="PANTHER" id="PTHR43335:SF4">
    <property type="entry name" value="ABC TRANSPORTER, ATP-BINDING PROTEIN"/>
    <property type="match status" value="1"/>
</dbReference>
<evidence type="ECO:0000313" key="6">
    <source>
        <dbReference type="EMBL" id="KUN84427.1"/>
    </source>
</evidence>
<dbReference type="GO" id="GO:0005524">
    <property type="term" value="F:ATP binding"/>
    <property type="evidence" value="ECO:0007669"/>
    <property type="project" value="UniProtKB-KW"/>
</dbReference>
<keyword evidence="7" id="KW-1185">Reference proteome</keyword>
<dbReference type="AlphaFoldDB" id="A0A101T285"/>
<keyword evidence="2" id="KW-0813">Transport</keyword>
<evidence type="ECO:0000256" key="2">
    <source>
        <dbReference type="ARBA" id="ARBA00022448"/>
    </source>
</evidence>
<name>A0A101T285_9ACTN</name>
<sequence>MSEAPVIEFHCVTKKFGGVTAVEDLTFAVRPGRIVGLLGRNGAGKSTALRVLLGLVQPTAGHANLFGHAYQDLPDAPRRIGVSMDTIGPTPGTTGRRDLRIWARSLGLPDSRVEAVLDQVGLTDSADRKVKGYSTGMRQRLALATALLPDPELLVLDEPVNGLDPDGIRWLRELLRTLAAEGRTVLLSSHLLAEVEQTVDDVVILQRTLRYSGPLARLTTDGADRLEDRFFELAGASAPGGSRD</sequence>
<evidence type="ECO:0000256" key="1">
    <source>
        <dbReference type="ARBA" id="ARBA00005417"/>
    </source>
</evidence>
<dbReference type="OrthoDB" id="5116176at2"/>
<evidence type="ECO:0000256" key="4">
    <source>
        <dbReference type="ARBA" id="ARBA00022840"/>
    </source>
</evidence>
<dbReference type="Pfam" id="PF00005">
    <property type="entry name" value="ABC_tran"/>
    <property type="match status" value="1"/>
</dbReference>
<proteinExistence type="inferred from homology"/>
<protein>
    <submittedName>
        <fullName evidence="6">ABC transporter ATP-binding protein</fullName>
    </submittedName>
</protein>
<dbReference type="SUPFAM" id="SSF52540">
    <property type="entry name" value="P-loop containing nucleoside triphosphate hydrolases"/>
    <property type="match status" value="1"/>
</dbReference>
<dbReference type="PROSITE" id="PS50893">
    <property type="entry name" value="ABC_TRANSPORTER_2"/>
    <property type="match status" value="1"/>
</dbReference>
<gene>
    <name evidence="6" type="ORF">AQJ64_14895</name>
</gene>
<feature type="domain" description="ABC transporter" evidence="5">
    <location>
        <begin position="7"/>
        <end position="232"/>
    </location>
</feature>
<dbReference type="SMART" id="SM00382">
    <property type="entry name" value="AAA"/>
    <property type="match status" value="1"/>
</dbReference>
<dbReference type="Gene3D" id="3.40.50.300">
    <property type="entry name" value="P-loop containing nucleotide triphosphate hydrolases"/>
    <property type="match status" value="1"/>
</dbReference>
<evidence type="ECO:0000256" key="3">
    <source>
        <dbReference type="ARBA" id="ARBA00022741"/>
    </source>
</evidence>
<comment type="similarity">
    <text evidence="1">Belongs to the ABC transporter superfamily.</text>
</comment>
<comment type="caution">
    <text evidence="6">The sequence shown here is derived from an EMBL/GenBank/DDBJ whole genome shotgun (WGS) entry which is preliminary data.</text>
</comment>
<evidence type="ECO:0000259" key="5">
    <source>
        <dbReference type="PROSITE" id="PS50893"/>
    </source>
</evidence>
<dbReference type="EMBL" id="LMWW01000017">
    <property type="protein sequence ID" value="KUN84427.1"/>
    <property type="molecule type" value="Genomic_DNA"/>
</dbReference>
<evidence type="ECO:0000313" key="7">
    <source>
        <dbReference type="Proteomes" id="UP000052982"/>
    </source>
</evidence>
<dbReference type="InterPro" id="IPR003439">
    <property type="entry name" value="ABC_transporter-like_ATP-bd"/>
</dbReference>
<dbReference type="InterPro" id="IPR027417">
    <property type="entry name" value="P-loop_NTPase"/>
</dbReference>
<dbReference type="Proteomes" id="UP000052982">
    <property type="component" value="Unassembled WGS sequence"/>
</dbReference>
<reference evidence="6 7" key="1">
    <citation type="submission" date="2015-10" db="EMBL/GenBank/DDBJ databases">
        <title>Draft genome sequence of Streptomyces griseoruber DSM 40281, type strain for the species Streptomyces griseoruber.</title>
        <authorList>
            <person name="Ruckert C."/>
            <person name="Winkler A."/>
            <person name="Kalinowski J."/>
            <person name="Kampfer P."/>
            <person name="Glaeser S."/>
        </authorList>
    </citation>
    <scope>NUCLEOTIDE SEQUENCE [LARGE SCALE GENOMIC DNA]</scope>
    <source>
        <strain evidence="6 7">DSM 40281</strain>
    </source>
</reference>
<accession>A0A101T285</accession>
<keyword evidence="4 6" id="KW-0067">ATP-binding</keyword>
<dbReference type="PANTHER" id="PTHR43335">
    <property type="entry name" value="ABC TRANSPORTER, ATP-BINDING PROTEIN"/>
    <property type="match status" value="1"/>
</dbReference>
<dbReference type="GO" id="GO:0016887">
    <property type="term" value="F:ATP hydrolysis activity"/>
    <property type="evidence" value="ECO:0007669"/>
    <property type="project" value="InterPro"/>
</dbReference>
<organism evidence="6 7">
    <name type="scientific">Streptomyces griseoruber</name>
    <dbReference type="NCBI Taxonomy" id="1943"/>
    <lineage>
        <taxon>Bacteria</taxon>
        <taxon>Bacillati</taxon>
        <taxon>Actinomycetota</taxon>
        <taxon>Actinomycetes</taxon>
        <taxon>Kitasatosporales</taxon>
        <taxon>Streptomycetaceae</taxon>
        <taxon>Streptomyces</taxon>
    </lineage>
</organism>
<dbReference type="STRING" id="1943.AQJ64_14895"/>
<dbReference type="InterPro" id="IPR003593">
    <property type="entry name" value="AAA+_ATPase"/>
</dbReference>